<keyword evidence="4" id="KW-1185">Reference proteome</keyword>
<keyword evidence="1" id="KW-0812">Transmembrane</keyword>
<dbReference type="KEGG" id="uli:ETAA1_11710"/>
<keyword evidence="1" id="KW-0472">Membrane</keyword>
<evidence type="ECO:0000256" key="1">
    <source>
        <dbReference type="SAM" id="Phobius"/>
    </source>
</evidence>
<evidence type="ECO:0000313" key="3">
    <source>
        <dbReference type="EMBL" id="QDU19265.1"/>
    </source>
</evidence>
<evidence type="ECO:0000313" key="4">
    <source>
        <dbReference type="Proteomes" id="UP000319576"/>
    </source>
</evidence>
<accession>A0A517XP30</accession>
<dbReference type="AlphaFoldDB" id="A0A517XP30"/>
<dbReference type="Pfam" id="PF07811">
    <property type="entry name" value="TadE"/>
    <property type="match status" value="1"/>
</dbReference>
<dbReference type="Proteomes" id="UP000319576">
    <property type="component" value="Chromosome"/>
</dbReference>
<dbReference type="OrthoDB" id="278387at2"/>
<gene>
    <name evidence="3" type="ORF">ETAA1_11710</name>
</gene>
<dbReference type="RefSeq" id="WP_145235132.1">
    <property type="nucleotide sequence ID" value="NZ_CP036273.1"/>
</dbReference>
<feature type="transmembrane region" description="Helical" evidence="1">
    <location>
        <begin position="21"/>
        <end position="42"/>
    </location>
</feature>
<sequence length="180" mass="20000">MRLRPISLRRRTASPVVRAGVAAVEMGWTFAVFIVPLMIGIWEVGRMVQVQQIVSNAAREGARLAAQGTTIRSDGTIIQIRTSTGNPNVRDVVYQYLLAAGLSNLQLSDITVTFAFTTGGGTEPYEGIKNQPFEVTVSVNWDKVRWVNLGFIRPQQLTFKVAWRMLVDDPFSVNETLPSF</sequence>
<dbReference type="EMBL" id="CP036273">
    <property type="protein sequence ID" value="QDU19265.1"/>
    <property type="molecule type" value="Genomic_DNA"/>
</dbReference>
<reference evidence="3 4" key="1">
    <citation type="submission" date="2019-02" db="EMBL/GenBank/DDBJ databases">
        <title>Deep-cultivation of Planctomycetes and their phenomic and genomic characterization uncovers novel biology.</title>
        <authorList>
            <person name="Wiegand S."/>
            <person name="Jogler M."/>
            <person name="Boedeker C."/>
            <person name="Pinto D."/>
            <person name="Vollmers J."/>
            <person name="Rivas-Marin E."/>
            <person name="Kohn T."/>
            <person name="Peeters S.H."/>
            <person name="Heuer A."/>
            <person name="Rast P."/>
            <person name="Oberbeckmann S."/>
            <person name="Bunk B."/>
            <person name="Jeske O."/>
            <person name="Meyerdierks A."/>
            <person name="Storesund J.E."/>
            <person name="Kallscheuer N."/>
            <person name="Luecker S."/>
            <person name="Lage O.M."/>
            <person name="Pohl T."/>
            <person name="Merkel B.J."/>
            <person name="Hornburger P."/>
            <person name="Mueller R.-W."/>
            <person name="Bruemmer F."/>
            <person name="Labrenz M."/>
            <person name="Spormann A.M."/>
            <person name="Op den Camp H."/>
            <person name="Overmann J."/>
            <person name="Amann R."/>
            <person name="Jetten M.S.M."/>
            <person name="Mascher T."/>
            <person name="Medema M.H."/>
            <person name="Devos D.P."/>
            <person name="Kaster A.-K."/>
            <person name="Ovreas L."/>
            <person name="Rohde M."/>
            <person name="Galperin M.Y."/>
            <person name="Jogler C."/>
        </authorList>
    </citation>
    <scope>NUCLEOTIDE SEQUENCE [LARGE SCALE GENOMIC DNA]</scope>
    <source>
        <strain evidence="3 4">ETA_A1</strain>
    </source>
</reference>
<name>A0A517XP30_9BACT</name>
<feature type="domain" description="TadE-like" evidence="2">
    <location>
        <begin position="20"/>
        <end position="63"/>
    </location>
</feature>
<dbReference type="InterPro" id="IPR012495">
    <property type="entry name" value="TadE-like_dom"/>
</dbReference>
<evidence type="ECO:0000259" key="2">
    <source>
        <dbReference type="Pfam" id="PF07811"/>
    </source>
</evidence>
<organism evidence="3 4">
    <name type="scientific">Urbifossiella limnaea</name>
    <dbReference type="NCBI Taxonomy" id="2528023"/>
    <lineage>
        <taxon>Bacteria</taxon>
        <taxon>Pseudomonadati</taxon>
        <taxon>Planctomycetota</taxon>
        <taxon>Planctomycetia</taxon>
        <taxon>Gemmatales</taxon>
        <taxon>Gemmataceae</taxon>
        <taxon>Urbifossiella</taxon>
    </lineage>
</organism>
<proteinExistence type="predicted"/>
<keyword evidence="1" id="KW-1133">Transmembrane helix</keyword>
<protein>
    <submittedName>
        <fullName evidence="3">TadE-like protein</fullName>
    </submittedName>
</protein>